<evidence type="ECO:0000313" key="1">
    <source>
        <dbReference type="EMBL" id="EAZ29796.1"/>
    </source>
</evidence>
<dbReference type="Proteomes" id="UP000007752">
    <property type="component" value="Chromosome 4"/>
</dbReference>
<dbReference type="AlphaFoldDB" id="A3AR57"/>
<accession>A3AR57</accession>
<proteinExistence type="predicted"/>
<reference evidence="1" key="1">
    <citation type="journal article" date="2005" name="PLoS Biol.">
        <title>The genomes of Oryza sativa: a history of duplications.</title>
        <authorList>
            <person name="Yu J."/>
            <person name="Wang J."/>
            <person name="Lin W."/>
            <person name="Li S."/>
            <person name="Li H."/>
            <person name="Zhou J."/>
            <person name="Ni P."/>
            <person name="Dong W."/>
            <person name="Hu S."/>
            <person name="Zeng C."/>
            <person name="Zhang J."/>
            <person name="Zhang Y."/>
            <person name="Li R."/>
            <person name="Xu Z."/>
            <person name="Li S."/>
            <person name="Li X."/>
            <person name="Zheng H."/>
            <person name="Cong L."/>
            <person name="Lin L."/>
            <person name="Yin J."/>
            <person name="Geng J."/>
            <person name="Li G."/>
            <person name="Shi J."/>
            <person name="Liu J."/>
            <person name="Lv H."/>
            <person name="Li J."/>
            <person name="Wang J."/>
            <person name="Deng Y."/>
            <person name="Ran L."/>
            <person name="Shi X."/>
            <person name="Wang X."/>
            <person name="Wu Q."/>
            <person name="Li C."/>
            <person name="Ren X."/>
            <person name="Wang J."/>
            <person name="Wang X."/>
            <person name="Li D."/>
            <person name="Liu D."/>
            <person name="Zhang X."/>
            <person name="Ji Z."/>
            <person name="Zhao W."/>
            <person name="Sun Y."/>
            <person name="Zhang Z."/>
            <person name="Bao J."/>
            <person name="Han Y."/>
            <person name="Dong L."/>
            <person name="Ji J."/>
            <person name="Chen P."/>
            <person name="Wu S."/>
            <person name="Liu J."/>
            <person name="Xiao Y."/>
            <person name="Bu D."/>
            <person name="Tan J."/>
            <person name="Yang L."/>
            <person name="Ye C."/>
            <person name="Zhang J."/>
            <person name="Xu J."/>
            <person name="Zhou Y."/>
            <person name="Yu Y."/>
            <person name="Zhang B."/>
            <person name="Zhuang S."/>
            <person name="Wei H."/>
            <person name="Liu B."/>
            <person name="Lei M."/>
            <person name="Yu H."/>
            <person name="Li Y."/>
            <person name="Xu H."/>
            <person name="Wei S."/>
            <person name="He X."/>
            <person name="Fang L."/>
            <person name="Zhang Z."/>
            <person name="Zhang Y."/>
            <person name="Huang X."/>
            <person name="Su Z."/>
            <person name="Tong W."/>
            <person name="Li J."/>
            <person name="Tong Z."/>
            <person name="Li S."/>
            <person name="Ye J."/>
            <person name="Wang L."/>
            <person name="Fang L."/>
            <person name="Lei T."/>
            <person name="Chen C."/>
            <person name="Chen H."/>
            <person name="Xu Z."/>
            <person name="Li H."/>
            <person name="Huang H."/>
            <person name="Zhang F."/>
            <person name="Xu H."/>
            <person name="Li N."/>
            <person name="Zhao C."/>
            <person name="Li S."/>
            <person name="Dong L."/>
            <person name="Huang Y."/>
            <person name="Li L."/>
            <person name="Xi Y."/>
            <person name="Qi Q."/>
            <person name="Li W."/>
            <person name="Zhang B."/>
            <person name="Hu W."/>
            <person name="Zhang Y."/>
            <person name="Tian X."/>
            <person name="Jiao Y."/>
            <person name="Liang X."/>
            <person name="Jin J."/>
            <person name="Gao L."/>
            <person name="Zheng W."/>
            <person name="Hao B."/>
            <person name="Liu S."/>
            <person name="Wang W."/>
            <person name="Yuan L."/>
            <person name="Cao M."/>
            <person name="McDermott J."/>
            <person name="Samudrala R."/>
            <person name="Wang J."/>
            <person name="Wong G.K."/>
            <person name="Yang H."/>
        </authorList>
    </citation>
    <scope>NUCLEOTIDE SEQUENCE [LARGE SCALE GENOMIC DNA]</scope>
</reference>
<protein>
    <submittedName>
        <fullName evidence="1">Uncharacterized protein</fullName>
    </submittedName>
</protein>
<name>A3AR57_ORYSJ</name>
<sequence>MADMRSDLTDPVTDRQLVLAKLQGLNAMYENLQTTLPLQRPFLFTAHVSEARSQLILAEFNKGSNCSTNSPTALLVATSGGNRGSTGGMNPMHATGYGAALRQTKVVATRHPSLRTTKSLASPVSPRLGPCRNITGTAQSRYGLVTQCIIITEAIYNATLSYI</sequence>
<organism evidence="1">
    <name type="scientific">Oryza sativa subsp. japonica</name>
    <name type="common">Rice</name>
    <dbReference type="NCBI Taxonomy" id="39947"/>
    <lineage>
        <taxon>Eukaryota</taxon>
        <taxon>Viridiplantae</taxon>
        <taxon>Streptophyta</taxon>
        <taxon>Embryophyta</taxon>
        <taxon>Tracheophyta</taxon>
        <taxon>Spermatophyta</taxon>
        <taxon>Magnoliopsida</taxon>
        <taxon>Liliopsida</taxon>
        <taxon>Poales</taxon>
        <taxon>Poaceae</taxon>
        <taxon>BOP clade</taxon>
        <taxon>Oryzoideae</taxon>
        <taxon>Oryzeae</taxon>
        <taxon>Oryzinae</taxon>
        <taxon>Oryza</taxon>
        <taxon>Oryza sativa</taxon>
    </lineage>
</organism>
<reference evidence="1" key="2">
    <citation type="submission" date="2008-12" db="EMBL/GenBank/DDBJ databases">
        <title>Improved gene annotation of the rice (Oryza sativa) genomes.</title>
        <authorList>
            <person name="Wang J."/>
            <person name="Li R."/>
            <person name="Fan W."/>
            <person name="Huang Q."/>
            <person name="Zhang J."/>
            <person name="Zhou Y."/>
            <person name="Hu Y."/>
            <person name="Zi S."/>
            <person name="Li J."/>
            <person name="Ni P."/>
            <person name="Zheng H."/>
            <person name="Zhang Y."/>
            <person name="Zhao M."/>
            <person name="Hao Q."/>
            <person name="McDermott J."/>
            <person name="Samudrala R."/>
            <person name="Kristiansen K."/>
            <person name="Wong G.K.-S."/>
        </authorList>
    </citation>
    <scope>NUCLEOTIDE SEQUENCE</scope>
</reference>
<dbReference type="EMBL" id="CM000141">
    <property type="protein sequence ID" value="EAZ29796.1"/>
    <property type="molecule type" value="Genomic_DNA"/>
</dbReference>
<gene>
    <name evidence="1" type="ORF">OsJ_13853</name>
</gene>